<dbReference type="SUPFAM" id="SSF50800">
    <property type="entry name" value="PK beta-barrel domain-like"/>
    <property type="match status" value="1"/>
</dbReference>
<dbReference type="Pfam" id="PF03473">
    <property type="entry name" value="MOSC"/>
    <property type="match status" value="1"/>
</dbReference>
<name>A0A316D2H4_9BACL</name>
<dbReference type="PROSITE" id="PS51340">
    <property type="entry name" value="MOSC"/>
    <property type="match status" value="1"/>
</dbReference>
<dbReference type="RefSeq" id="WP_109691372.1">
    <property type="nucleotide sequence ID" value="NZ_QGGL01000030.1"/>
</dbReference>
<dbReference type="OrthoDB" id="581532at2"/>
<dbReference type="PANTHER" id="PTHR36930:SF1">
    <property type="entry name" value="MOSC DOMAIN-CONTAINING PROTEIN"/>
    <property type="match status" value="1"/>
</dbReference>
<dbReference type="GO" id="GO:0030151">
    <property type="term" value="F:molybdenum ion binding"/>
    <property type="evidence" value="ECO:0007669"/>
    <property type="project" value="InterPro"/>
</dbReference>
<evidence type="ECO:0000259" key="1">
    <source>
        <dbReference type="PROSITE" id="PS51340"/>
    </source>
</evidence>
<gene>
    <name evidence="2" type="ORF">C7459_1308</name>
</gene>
<dbReference type="Pfam" id="PF03476">
    <property type="entry name" value="MOSC_N"/>
    <property type="match status" value="1"/>
</dbReference>
<dbReference type="InterPro" id="IPR005303">
    <property type="entry name" value="MOCOS_middle"/>
</dbReference>
<dbReference type="Gene3D" id="2.40.33.20">
    <property type="entry name" value="PK beta-barrel domain-like"/>
    <property type="match status" value="1"/>
</dbReference>
<reference evidence="2 3" key="1">
    <citation type="submission" date="2018-05" db="EMBL/GenBank/DDBJ databases">
        <title>Genomic Encyclopedia of Type Strains, Phase IV (KMG-IV): sequencing the most valuable type-strain genomes for metagenomic binning, comparative biology and taxonomic classification.</title>
        <authorList>
            <person name="Goeker M."/>
        </authorList>
    </citation>
    <scope>NUCLEOTIDE SEQUENCE [LARGE SCALE GENOMIC DNA]</scope>
    <source>
        <strain evidence="2 3">DSM 18773</strain>
    </source>
</reference>
<dbReference type="PANTHER" id="PTHR36930">
    <property type="entry name" value="METAL-SULFUR CLUSTER BIOSYNTHESIS PROTEINS YUAD-RELATED"/>
    <property type="match status" value="1"/>
</dbReference>
<dbReference type="GO" id="GO:0003824">
    <property type="term" value="F:catalytic activity"/>
    <property type="evidence" value="ECO:0007669"/>
    <property type="project" value="InterPro"/>
</dbReference>
<comment type="caution">
    <text evidence="2">The sequence shown here is derived from an EMBL/GenBank/DDBJ whole genome shotgun (WGS) entry which is preliminary data.</text>
</comment>
<accession>A0A316D2H4</accession>
<proteinExistence type="predicted"/>
<dbReference type="AlphaFoldDB" id="A0A316D2H4"/>
<protein>
    <recommendedName>
        <fullName evidence="1">MOSC domain-containing protein</fullName>
    </recommendedName>
</protein>
<dbReference type="GO" id="GO:0030170">
    <property type="term" value="F:pyridoxal phosphate binding"/>
    <property type="evidence" value="ECO:0007669"/>
    <property type="project" value="InterPro"/>
</dbReference>
<dbReference type="Proteomes" id="UP000245634">
    <property type="component" value="Unassembled WGS sequence"/>
</dbReference>
<keyword evidence="3" id="KW-1185">Reference proteome</keyword>
<evidence type="ECO:0000313" key="2">
    <source>
        <dbReference type="EMBL" id="PWK04994.1"/>
    </source>
</evidence>
<dbReference type="InterPro" id="IPR052716">
    <property type="entry name" value="MOSC_domain"/>
</dbReference>
<organism evidence="2 3">
    <name type="scientific">Tumebacillus permanentifrigoris</name>
    <dbReference type="NCBI Taxonomy" id="378543"/>
    <lineage>
        <taxon>Bacteria</taxon>
        <taxon>Bacillati</taxon>
        <taxon>Bacillota</taxon>
        <taxon>Bacilli</taxon>
        <taxon>Bacillales</taxon>
        <taxon>Alicyclobacillaceae</taxon>
        <taxon>Tumebacillus</taxon>
    </lineage>
</organism>
<evidence type="ECO:0000313" key="3">
    <source>
        <dbReference type="Proteomes" id="UP000245634"/>
    </source>
</evidence>
<feature type="domain" description="MOSC" evidence="1">
    <location>
        <begin position="93"/>
        <end position="240"/>
    </location>
</feature>
<sequence>MTHPLGTIQQLIRYPVKSFGGEQLAKVQLTPYGLYGDRSLYFRYDDAKQDYLKIQDWPRLAAYRAALHERSTPDSLPGVTVTSPSGATYAWGDPALVQEISSGRGRAVTAHQRQPDEETTNFVDHILITTDASLRHLSKLWGHGDLDVGRFRSNIVLALAEDTPFLEQTWLGQHLQIGDAVLKLTENCERCSYINADPADGAVNASVLKTVVREIQQNFGIYASVVTPGEIKLGDLASLRP</sequence>
<dbReference type="EMBL" id="QGGL01000030">
    <property type="protein sequence ID" value="PWK04994.1"/>
    <property type="molecule type" value="Genomic_DNA"/>
</dbReference>
<dbReference type="InterPro" id="IPR005302">
    <property type="entry name" value="MoCF_Sase_C"/>
</dbReference>
<dbReference type="InterPro" id="IPR011037">
    <property type="entry name" value="Pyrv_Knase-like_insert_dom_sf"/>
</dbReference>